<dbReference type="SUPFAM" id="SSF52317">
    <property type="entry name" value="Class I glutamine amidotransferase-like"/>
    <property type="match status" value="1"/>
</dbReference>
<dbReference type="SUPFAM" id="SSF141986">
    <property type="entry name" value="LD-carboxypeptidase A C-terminal domain-like"/>
    <property type="match status" value="1"/>
</dbReference>
<accession>A0A3A6PB89</accession>
<dbReference type="AlphaFoldDB" id="A0A3A6PB89"/>
<name>A0A3A6PB89_9BACL</name>
<dbReference type="InterPro" id="IPR040921">
    <property type="entry name" value="Peptidase_S66C"/>
</dbReference>
<organism evidence="6 7">
    <name type="scientific">Paenibacillus pinisoli</name>
    <dbReference type="NCBI Taxonomy" id="1276110"/>
    <lineage>
        <taxon>Bacteria</taxon>
        <taxon>Bacillati</taxon>
        <taxon>Bacillota</taxon>
        <taxon>Bacilli</taxon>
        <taxon>Bacillales</taxon>
        <taxon>Paenibacillaceae</taxon>
        <taxon>Paenibacillus</taxon>
    </lineage>
</organism>
<keyword evidence="6" id="KW-0645">Protease</keyword>
<evidence type="ECO:0000313" key="6">
    <source>
        <dbReference type="EMBL" id="RJX37395.1"/>
    </source>
</evidence>
<feature type="domain" description="LD-carboxypeptidase C-terminal" evidence="5">
    <location>
        <begin position="201"/>
        <end position="323"/>
    </location>
</feature>
<gene>
    <name evidence="6" type="ORF">D3P09_23900</name>
</gene>
<feature type="domain" description="LD-carboxypeptidase N-terminal" evidence="4">
    <location>
        <begin position="13"/>
        <end position="130"/>
    </location>
</feature>
<dbReference type="InterPro" id="IPR027478">
    <property type="entry name" value="LdcA_N"/>
</dbReference>
<dbReference type="InterPro" id="IPR003507">
    <property type="entry name" value="S66_fam"/>
</dbReference>
<dbReference type="InterPro" id="IPR040449">
    <property type="entry name" value="Peptidase_S66_N"/>
</dbReference>
<evidence type="ECO:0000259" key="4">
    <source>
        <dbReference type="Pfam" id="PF02016"/>
    </source>
</evidence>
<dbReference type="Pfam" id="PF17676">
    <property type="entry name" value="Peptidase_S66C"/>
    <property type="match status" value="1"/>
</dbReference>
<dbReference type="Gene3D" id="3.50.30.60">
    <property type="entry name" value="LD-carboxypeptidase A C-terminal domain-like"/>
    <property type="match status" value="1"/>
</dbReference>
<dbReference type="InterPro" id="IPR029062">
    <property type="entry name" value="Class_I_gatase-like"/>
</dbReference>
<comment type="caution">
    <text evidence="6">The sequence shown here is derived from an EMBL/GenBank/DDBJ whole genome shotgun (WGS) entry which is preliminary data.</text>
</comment>
<feature type="active site" description="Nucleophile" evidence="3">
    <location>
        <position position="110"/>
    </location>
</feature>
<dbReference type="Gene3D" id="3.40.50.10740">
    <property type="entry name" value="Class I glutamine amidotransferase-like"/>
    <property type="match status" value="1"/>
</dbReference>
<evidence type="ECO:0000256" key="2">
    <source>
        <dbReference type="ARBA" id="ARBA00022801"/>
    </source>
</evidence>
<dbReference type="RefSeq" id="WP_120113950.1">
    <property type="nucleotide sequence ID" value="NZ_QXQB01000006.1"/>
</dbReference>
<dbReference type="GO" id="GO:0004180">
    <property type="term" value="F:carboxypeptidase activity"/>
    <property type="evidence" value="ECO:0007669"/>
    <property type="project" value="UniProtKB-KW"/>
</dbReference>
<dbReference type="EMBL" id="QXQB01000006">
    <property type="protein sequence ID" value="RJX37395.1"/>
    <property type="molecule type" value="Genomic_DNA"/>
</dbReference>
<keyword evidence="7" id="KW-1185">Reference proteome</keyword>
<dbReference type="Pfam" id="PF02016">
    <property type="entry name" value="Peptidase_S66"/>
    <property type="match status" value="1"/>
</dbReference>
<feature type="active site" description="Charge relay system" evidence="3">
    <location>
        <position position="308"/>
    </location>
</feature>
<sequence>MITYPQLRPNAAIGVTAPSSGVQAELHGILLEAIAKLKNEGFDVIPGETPWTQHKAKSSSAARRAAELNAMMADTNIGMIIPPWGGELLIELLEHLDFASYPAKWLLGYSDTSILLLAMTLRTGIATAHGTNLVDLRGEYWDETTAAWLQALRTKTGESIVQQSSPLFQREWDFETPSPCVFHLTEPTSWKSITGRPVHMSGRLLGGCIDIVRHLAGTPFGDIAAFRKRHIPGDPIIWYFENCELRTTDLKRSLVQLKLAGWFEHCSGLMFGRSAANAPVEDYVIEDVYRDLAEELGIPVIYDIDCGHVPPQITFINGAYAEIAVTDGKGTVTQYFRP</sequence>
<proteinExistence type="inferred from homology"/>
<evidence type="ECO:0000313" key="7">
    <source>
        <dbReference type="Proteomes" id="UP000267798"/>
    </source>
</evidence>
<feature type="active site" description="Charge relay system" evidence="3">
    <location>
        <position position="241"/>
    </location>
</feature>
<keyword evidence="2" id="KW-0378">Hydrolase</keyword>
<keyword evidence="6" id="KW-0121">Carboxypeptidase</keyword>
<comment type="similarity">
    <text evidence="1">Belongs to the peptidase S66 family.</text>
</comment>
<dbReference type="Proteomes" id="UP000267798">
    <property type="component" value="Unassembled WGS sequence"/>
</dbReference>
<evidence type="ECO:0000259" key="5">
    <source>
        <dbReference type="Pfam" id="PF17676"/>
    </source>
</evidence>
<protein>
    <submittedName>
        <fullName evidence="6">LD-carboxypeptidase</fullName>
    </submittedName>
</protein>
<dbReference type="CDD" id="cd07062">
    <property type="entry name" value="Peptidase_S66_mccF_like"/>
    <property type="match status" value="1"/>
</dbReference>
<dbReference type="PANTHER" id="PTHR30237">
    <property type="entry name" value="MURAMOYLTETRAPEPTIDE CARBOXYPEPTIDASE"/>
    <property type="match status" value="1"/>
</dbReference>
<evidence type="ECO:0000256" key="1">
    <source>
        <dbReference type="ARBA" id="ARBA00010233"/>
    </source>
</evidence>
<dbReference type="InterPro" id="IPR027461">
    <property type="entry name" value="Carboxypeptidase_A_C_sf"/>
</dbReference>
<reference evidence="6 7" key="1">
    <citation type="submission" date="2018-09" db="EMBL/GenBank/DDBJ databases">
        <title>Paenibacillus aracenensis nov. sp. isolated from a cave in southern Spain.</title>
        <authorList>
            <person name="Jurado V."/>
            <person name="Gutierrez-Patricio S."/>
            <person name="Gonzalez-Pimentel J.L."/>
            <person name="Miller A.Z."/>
            <person name="Laiz L."/>
            <person name="Saiz-Jimenez C."/>
        </authorList>
    </citation>
    <scope>NUCLEOTIDE SEQUENCE [LARGE SCALE GENOMIC DNA]</scope>
    <source>
        <strain evidence="6 7">JCM 19203</strain>
    </source>
</reference>
<dbReference type="OrthoDB" id="9807329at2"/>
<dbReference type="PIRSF" id="PIRSF028757">
    <property type="entry name" value="LD-carboxypeptidase"/>
    <property type="match status" value="1"/>
</dbReference>
<dbReference type="PANTHER" id="PTHR30237:SF5">
    <property type="entry name" value="CARBOXYPEPTIDASE VC_A0337-RELATED"/>
    <property type="match status" value="1"/>
</dbReference>
<evidence type="ECO:0000256" key="3">
    <source>
        <dbReference type="PIRSR" id="PIRSR028757-1"/>
    </source>
</evidence>